<dbReference type="PANTHER" id="PTHR34295:SF1">
    <property type="entry name" value="BIOTIN TRANSPORTER BIOY"/>
    <property type="match status" value="1"/>
</dbReference>
<feature type="transmembrane region" description="Helical" evidence="3">
    <location>
        <begin position="6"/>
        <end position="24"/>
    </location>
</feature>
<dbReference type="GO" id="GO:0005886">
    <property type="term" value="C:plasma membrane"/>
    <property type="evidence" value="ECO:0007669"/>
    <property type="project" value="UniProtKB-SubCell"/>
</dbReference>
<proteinExistence type="inferred from homology"/>
<sequence length="176" mass="19312">MTTKDLTYGALGIGLLTIASQLSFHLGPIPFTCQTLAVFILALLYPLRLFLCLYGVYLLMGLIGLPVFANFSGGVGYLLSPSFGFLLAFLLAGVIIAYYRDRGKSTLLALLLAQVIIYLIGLTYMAWILNGHLAKGLNFKQILQLGCLPFIPGDLVKAWLAYRISQILSPQLHFSH</sequence>
<dbReference type="RefSeq" id="WP_006907580.1">
    <property type="nucleotide sequence ID" value="NZ_CAUPDI010000012.1"/>
</dbReference>
<reference evidence="4" key="1">
    <citation type="submission" date="2023-05" db="EMBL/GenBank/DDBJ databases">
        <title>Cataloging the Phylogenetic Diversity of Human Bladder Bacteria.</title>
        <authorList>
            <person name="Du J."/>
        </authorList>
    </citation>
    <scope>NUCLEOTIDE SEQUENCE</scope>
    <source>
        <strain evidence="4">UMB1231</strain>
    </source>
</reference>
<evidence type="ECO:0000256" key="1">
    <source>
        <dbReference type="ARBA" id="ARBA00010692"/>
    </source>
</evidence>
<dbReference type="Gene3D" id="1.10.1760.20">
    <property type="match status" value="1"/>
</dbReference>
<dbReference type="AlphaFoldDB" id="A0AAJ1V4Y5"/>
<name>A0AAJ1V4Y5_9LACT</name>
<keyword evidence="2 3" id="KW-0472">Membrane</keyword>
<evidence type="ECO:0000256" key="3">
    <source>
        <dbReference type="SAM" id="Phobius"/>
    </source>
</evidence>
<comment type="similarity">
    <text evidence="1 2">Belongs to the BioY family.</text>
</comment>
<comment type="caution">
    <text evidence="4">The sequence shown here is derived from an EMBL/GenBank/DDBJ whole genome shotgun (WGS) entry which is preliminary data.</text>
</comment>
<feature type="transmembrane region" description="Helical" evidence="3">
    <location>
        <begin position="77"/>
        <end position="99"/>
    </location>
</feature>
<evidence type="ECO:0000313" key="5">
    <source>
        <dbReference type="Proteomes" id="UP001229251"/>
    </source>
</evidence>
<dbReference type="Pfam" id="PF02632">
    <property type="entry name" value="BioY"/>
    <property type="match status" value="1"/>
</dbReference>
<dbReference type="Proteomes" id="UP001229251">
    <property type="component" value="Unassembled WGS sequence"/>
</dbReference>
<keyword evidence="2" id="KW-0813">Transport</keyword>
<dbReference type="GO" id="GO:0015225">
    <property type="term" value="F:biotin transmembrane transporter activity"/>
    <property type="evidence" value="ECO:0007669"/>
    <property type="project" value="UniProtKB-UniRule"/>
</dbReference>
<dbReference type="EMBL" id="JASOOE010000001">
    <property type="protein sequence ID" value="MDK7186409.1"/>
    <property type="molecule type" value="Genomic_DNA"/>
</dbReference>
<keyword evidence="3" id="KW-0812">Transmembrane</keyword>
<comment type="subcellular location">
    <subcellularLocation>
        <location evidence="2">Cell membrane</location>
        <topology evidence="2">Multi-pass membrane protein</topology>
    </subcellularLocation>
</comment>
<evidence type="ECO:0000256" key="2">
    <source>
        <dbReference type="PIRNR" id="PIRNR016661"/>
    </source>
</evidence>
<feature type="transmembrane region" description="Helical" evidence="3">
    <location>
        <begin position="36"/>
        <end position="57"/>
    </location>
</feature>
<dbReference type="InterPro" id="IPR003784">
    <property type="entry name" value="BioY"/>
</dbReference>
<protein>
    <recommendedName>
        <fullName evidence="2">Biotin transporter</fullName>
    </recommendedName>
</protein>
<feature type="transmembrane region" description="Helical" evidence="3">
    <location>
        <begin position="106"/>
        <end position="129"/>
    </location>
</feature>
<evidence type="ECO:0000313" key="4">
    <source>
        <dbReference type="EMBL" id="MDK7186409.1"/>
    </source>
</evidence>
<gene>
    <name evidence="4" type="ORF">QP433_00260</name>
</gene>
<keyword evidence="3" id="KW-1133">Transmembrane helix</keyword>
<dbReference type="PIRSF" id="PIRSF016661">
    <property type="entry name" value="BioY"/>
    <property type="match status" value="1"/>
</dbReference>
<dbReference type="PANTHER" id="PTHR34295">
    <property type="entry name" value="BIOTIN TRANSPORTER BIOY"/>
    <property type="match status" value="1"/>
</dbReference>
<organism evidence="4 5">
    <name type="scientific">Facklamia hominis</name>
    <dbReference type="NCBI Taxonomy" id="178214"/>
    <lineage>
        <taxon>Bacteria</taxon>
        <taxon>Bacillati</taxon>
        <taxon>Bacillota</taxon>
        <taxon>Bacilli</taxon>
        <taxon>Lactobacillales</taxon>
        <taxon>Aerococcaceae</taxon>
        <taxon>Facklamia</taxon>
    </lineage>
</organism>
<keyword evidence="2" id="KW-1003">Cell membrane</keyword>
<accession>A0AAJ1V4Y5</accession>